<name>A0A3M6UXG2_POCDA</name>
<sequence length="192" mass="21432">MEVTAMMTFPTSHTITYHQEMMAMINPRYRYSLQAKKQSEQNQTPQNVNSDEVSGQIEVSAIITDSPDEVPATENPQAIGGETSMEEDASNRGRPQRARQGPKRQTSDSLGNPTYVREINAGPPTEINQVGRPSQVPYIPAPPVNQYGMLPPPMTGFTPPAVPMMFWRANTMMPYGMPYPAVLQLPQWEMPH</sequence>
<organism evidence="2 3">
    <name type="scientific">Pocillopora damicornis</name>
    <name type="common">Cauliflower coral</name>
    <name type="synonym">Millepora damicornis</name>
    <dbReference type="NCBI Taxonomy" id="46731"/>
    <lineage>
        <taxon>Eukaryota</taxon>
        <taxon>Metazoa</taxon>
        <taxon>Cnidaria</taxon>
        <taxon>Anthozoa</taxon>
        <taxon>Hexacorallia</taxon>
        <taxon>Scleractinia</taxon>
        <taxon>Astrocoeniina</taxon>
        <taxon>Pocilloporidae</taxon>
        <taxon>Pocillopora</taxon>
    </lineage>
</organism>
<dbReference type="AlphaFoldDB" id="A0A3M6UXG2"/>
<dbReference type="EMBL" id="RCHS01000537">
    <property type="protein sequence ID" value="RMX58345.1"/>
    <property type="molecule type" value="Genomic_DNA"/>
</dbReference>
<evidence type="ECO:0000256" key="1">
    <source>
        <dbReference type="SAM" id="MobiDB-lite"/>
    </source>
</evidence>
<accession>A0A3M6UXG2</accession>
<feature type="compositionally biased region" description="Polar residues" evidence="1">
    <location>
        <begin position="103"/>
        <end position="112"/>
    </location>
</feature>
<feature type="region of interest" description="Disordered" evidence="1">
    <location>
        <begin position="62"/>
        <end position="132"/>
    </location>
</feature>
<comment type="caution">
    <text evidence="2">The sequence shown here is derived from an EMBL/GenBank/DDBJ whole genome shotgun (WGS) entry which is preliminary data.</text>
</comment>
<gene>
    <name evidence="2" type="ORF">pdam_00000111</name>
</gene>
<evidence type="ECO:0000313" key="3">
    <source>
        <dbReference type="Proteomes" id="UP000275408"/>
    </source>
</evidence>
<keyword evidence="3" id="KW-1185">Reference proteome</keyword>
<reference evidence="2 3" key="1">
    <citation type="journal article" date="2018" name="Sci. Rep.">
        <title>Comparative analysis of the Pocillopora damicornis genome highlights role of immune system in coral evolution.</title>
        <authorList>
            <person name="Cunning R."/>
            <person name="Bay R.A."/>
            <person name="Gillette P."/>
            <person name="Baker A.C."/>
            <person name="Traylor-Knowles N."/>
        </authorList>
    </citation>
    <scope>NUCLEOTIDE SEQUENCE [LARGE SCALE GENOMIC DNA]</scope>
    <source>
        <strain evidence="2">RSMAS</strain>
        <tissue evidence="2">Whole animal</tissue>
    </source>
</reference>
<evidence type="ECO:0000313" key="2">
    <source>
        <dbReference type="EMBL" id="RMX58345.1"/>
    </source>
</evidence>
<proteinExistence type="predicted"/>
<protein>
    <submittedName>
        <fullName evidence="2">Uncharacterized protein</fullName>
    </submittedName>
</protein>
<dbReference type="Proteomes" id="UP000275408">
    <property type="component" value="Unassembled WGS sequence"/>
</dbReference>